<reference evidence="2" key="1">
    <citation type="journal article" date="2014" name="Front. Microbiol.">
        <title>High frequency of phylogenetically diverse reductive dehalogenase-homologous genes in deep subseafloor sedimentary metagenomes.</title>
        <authorList>
            <person name="Kawai M."/>
            <person name="Futagami T."/>
            <person name="Toyoda A."/>
            <person name="Takaki Y."/>
            <person name="Nishi S."/>
            <person name="Hori S."/>
            <person name="Arai W."/>
            <person name="Tsubouchi T."/>
            <person name="Morono Y."/>
            <person name="Uchiyama I."/>
            <person name="Ito T."/>
            <person name="Fujiyama A."/>
            <person name="Inagaki F."/>
            <person name="Takami H."/>
        </authorList>
    </citation>
    <scope>NUCLEOTIDE SEQUENCE</scope>
    <source>
        <strain evidence="2">Expedition CK06-06</strain>
    </source>
</reference>
<gene>
    <name evidence="2" type="ORF">S01H1_76810</name>
</gene>
<name>X0YI06_9ZZZZ</name>
<dbReference type="InterPro" id="IPR045739">
    <property type="entry name" value="ACT_dom_pair"/>
</dbReference>
<evidence type="ECO:0000259" key="1">
    <source>
        <dbReference type="PROSITE" id="PS51671"/>
    </source>
</evidence>
<dbReference type="PANTHER" id="PTHR40099">
    <property type="entry name" value="ACETOLACTATE SYNTHASE, SMALL SUBUNIT"/>
    <property type="match status" value="1"/>
</dbReference>
<comment type="caution">
    <text evidence="2">The sequence shown here is derived from an EMBL/GenBank/DDBJ whole genome shotgun (WGS) entry which is preliminary data.</text>
</comment>
<accession>X0YI06</accession>
<evidence type="ECO:0000313" key="2">
    <source>
        <dbReference type="EMBL" id="GAG46827.1"/>
    </source>
</evidence>
<dbReference type="EMBL" id="BARS01051587">
    <property type="protein sequence ID" value="GAG46827.1"/>
    <property type="molecule type" value="Genomic_DNA"/>
</dbReference>
<dbReference type="SUPFAM" id="SSF55021">
    <property type="entry name" value="ACT-like"/>
    <property type="match status" value="1"/>
</dbReference>
<feature type="domain" description="ACT" evidence="1">
    <location>
        <begin position="5"/>
        <end position="81"/>
    </location>
</feature>
<dbReference type="PANTHER" id="PTHR40099:SF1">
    <property type="entry name" value="ACETOLACTATE SYNTHASE, SMALL SUBUNIT"/>
    <property type="match status" value="1"/>
</dbReference>
<sequence>MEIDWLTVVEKDRFGKLADISELLAKHSVNVESIFAAMVNKTAIIKMSVSDSSKASSVLKEAGFSVMEESTVILQLKDEPGQLAKISRMLANA</sequence>
<dbReference type="AlphaFoldDB" id="X0YI06"/>
<dbReference type="Gene3D" id="3.30.2130.10">
    <property type="entry name" value="VC0802-like"/>
    <property type="match status" value="1"/>
</dbReference>
<dbReference type="InterPro" id="IPR002912">
    <property type="entry name" value="ACT_dom"/>
</dbReference>
<dbReference type="InterPro" id="IPR045865">
    <property type="entry name" value="ACT-like_dom_sf"/>
</dbReference>
<feature type="non-terminal residue" evidence="2">
    <location>
        <position position="93"/>
    </location>
</feature>
<dbReference type="PROSITE" id="PS51671">
    <property type="entry name" value="ACT"/>
    <property type="match status" value="1"/>
</dbReference>
<organism evidence="2">
    <name type="scientific">marine sediment metagenome</name>
    <dbReference type="NCBI Taxonomy" id="412755"/>
    <lineage>
        <taxon>unclassified sequences</taxon>
        <taxon>metagenomes</taxon>
        <taxon>ecological metagenomes</taxon>
    </lineage>
</organism>
<dbReference type="Pfam" id="PF19571">
    <property type="entry name" value="ACT_8"/>
    <property type="match status" value="1"/>
</dbReference>
<proteinExistence type="predicted"/>
<protein>
    <recommendedName>
        <fullName evidence="1">ACT domain-containing protein</fullName>
    </recommendedName>
</protein>